<accession>A0AAV0HZ48</accession>
<protein>
    <submittedName>
        <fullName evidence="2">Uncharacterized protein</fullName>
    </submittedName>
</protein>
<dbReference type="Proteomes" id="UP001154282">
    <property type="component" value="Unassembled WGS sequence"/>
</dbReference>
<comment type="caution">
    <text evidence="2">The sequence shown here is derived from an EMBL/GenBank/DDBJ whole genome shotgun (WGS) entry which is preliminary data.</text>
</comment>
<evidence type="ECO:0000313" key="2">
    <source>
        <dbReference type="EMBL" id="CAI0390561.1"/>
    </source>
</evidence>
<name>A0AAV0HZ48_9ROSI</name>
<feature type="compositionally biased region" description="Pro residues" evidence="1">
    <location>
        <begin position="1"/>
        <end position="10"/>
    </location>
</feature>
<evidence type="ECO:0000256" key="1">
    <source>
        <dbReference type="SAM" id="MobiDB-lite"/>
    </source>
</evidence>
<evidence type="ECO:0000313" key="3">
    <source>
        <dbReference type="Proteomes" id="UP001154282"/>
    </source>
</evidence>
<gene>
    <name evidence="2" type="ORF">LITE_LOCUS6784</name>
</gene>
<dbReference type="EMBL" id="CAMGYJ010000003">
    <property type="protein sequence ID" value="CAI0390561.1"/>
    <property type="molecule type" value="Genomic_DNA"/>
</dbReference>
<keyword evidence="3" id="KW-1185">Reference proteome</keyword>
<feature type="region of interest" description="Disordered" evidence="1">
    <location>
        <begin position="1"/>
        <end position="26"/>
    </location>
</feature>
<proteinExistence type="predicted"/>
<dbReference type="AlphaFoldDB" id="A0AAV0HZ48"/>
<sequence>MWSPLIPPPTALDSRKGKRLVSPNEQGMPIQTPHFFPILTPVNIMAMKVHNSIEPVPLIDELEHTESQVVPVVIPLAIRENHTNLAAVEVTQVGVSFRPRRTAVEGVERFHVAGERERLHNWPNRGGEGFEDVVDNPEGIFPCKVEVSVGVGGVFGDIVLYTNEAILWWERPAAAASASWPDLAPGEQVVLPIGKCEHVAVFVVRGIGDYGFADVGVFPL</sequence>
<reference evidence="2" key="1">
    <citation type="submission" date="2022-08" db="EMBL/GenBank/DDBJ databases">
        <authorList>
            <person name="Gutierrez-Valencia J."/>
        </authorList>
    </citation>
    <scope>NUCLEOTIDE SEQUENCE</scope>
</reference>
<organism evidence="2 3">
    <name type="scientific">Linum tenue</name>
    <dbReference type="NCBI Taxonomy" id="586396"/>
    <lineage>
        <taxon>Eukaryota</taxon>
        <taxon>Viridiplantae</taxon>
        <taxon>Streptophyta</taxon>
        <taxon>Embryophyta</taxon>
        <taxon>Tracheophyta</taxon>
        <taxon>Spermatophyta</taxon>
        <taxon>Magnoliopsida</taxon>
        <taxon>eudicotyledons</taxon>
        <taxon>Gunneridae</taxon>
        <taxon>Pentapetalae</taxon>
        <taxon>rosids</taxon>
        <taxon>fabids</taxon>
        <taxon>Malpighiales</taxon>
        <taxon>Linaceae</taxon>
        <taxon>Linum</taxon>
    </lineage>
</organism>